<gene>
    <name evidence="1" type="ORF">OK344_09065</name>
</gene>
<reference evidence="1 2" key="1">
    <citation type="submission" date="2022-10" db="EMBL/GenBank/DDBJ databases">
        <title>Kaistella sp. BT-6-1-3.</title>
        <authorList>
            <person name="Ai J."/>
            <person name="Deng Z."/>
        </authorList>
    </citation>
    <scope>NUCLEOTIDE SEQUENCE [LARGE SCALE GENOMIC DNA]</scope>
    <source>
        <strain evidence="1 2">BT6-1-3</strain>
    </source>
</reference>
<evidence type="ECO:0000313" key="2">
    <source>
        <dbReference type="Proteomes" id="UP001209107"/>
    </source>
</evidence>
<evidence type="ECO:0000313" key="1">
    <source>
        <dbReference type="EMBL" id="MCW4452359.1"/>
    </source>
</evidence>
<keyword evidence="2" id="KW-1185">Reference proteome</keyword>
<evidence type="ECO:0008006" key="3">
    <source>
        <dbReference type="Google" id="ProtNLM"/>
    </source>
</evidence>
<dbReference type="Proteomes" id="UP001209107">
    <property type="component" value="Unassembled WGS sequence"/>
</dbReference>
<protein>
    <recommendedName>
        <fullName evidence="3">Calcium-binding protein</fullName>
    </recommendedName>
</protein>
<accession>A0ABT3JNK2</accession>
<name>A0ABT3JNK2_9FLAO</name>
<organism evidence="1 2">
    <name type="scientific">Kaistella yananensis</name>
    <dbReference type="NCBI Taxonomy" id="2989820"/>
    <lineage>
        <taxon>Bacteria</taxon>
        <taxon>Pseudomonadati</taxon>
        <taxon>Bacteroidota</taxon>
        <taxon>Flavobacteriia</taxon>
        <taxon>Flavobacteriales</taxon>
        <taxon>Weeksellaceae</taxon>
        <taxon>Chryseobacterium group</taxon>
        <taxon>Kaistella</taxon>
    </lineage>
</organism>
<comment type="caution">
    <text evidence="1">The sequence shown here is derived from an EMBL/GenBank/DDBJ whole genome shotgun (WGS) entry which is preliminary data.</text>
</comment>
<proteinExistence type="predicted"/>
<sequence length="281" mass="32333">MKKYEAHKKLYAKFDSAFNEQFAYFAKQSVGKAEYAFAQNNLGFWLTKIDGTTAKAYFLGLSFSHYYFNKIQTQPIIKDGELQLQGSFVRIVKVAGLPGYDDYSAIEDGKLFRIKLSDLEKDSVHDGYNDIFEESFGLNPEKGDTDSDGINDFNDLNPLHKSGKNKFTMLFEELVPKYAAVEGQDFKKMNYLFDVYGNDCEYFQMINPELRTFIVAENENKLPYYLRVTDVVHGGLSKLRKDPKNPEKFYIMKWGSSSTYDMAVEFKNGKWQIEIISGTVV</sequence>
<dbReference type="RefSeq" id="WP_265144491.1">
    <property type="nucleotide sequence ID" value="NZ_JAPCHZ010000004.1"/>
</dbReference>
<dbReference type="EMBL" id="JAPCHZ010000004">
    <property type="protein sequence ID" value="MCW4452359.1"/>
    <property type="molecule type" value="Genomic_DNA"/>
</dbReference>